<dbReference type="STRING" id="988801.SAMN05216522_11417"/>
<dbReference type="OrthoDB" id="9771118at2"/>
<dbReference type="Proteomes" id="UP000242515">
    <property type="component" value="Unassembled WGS sequence"/>
</dbReference>
<keyword evidence="3" id="KW-1185">Reference proteome</keyword>
<dbReference type="InterPro" id="IPR010657">
    <property type="entry name" value="ImpA_N"/>
</dbReference>
<dbReference type="PANTHER" id="PTHR37951:SF1">
    <property type="entry name" value="TYPE VI SECRETION SYSTEM COMPONENT TSSA1"/>
    <property type="match status" value="1"/>
</dbReference>
<dbReference type="InterPro" id="IPR017740">
    <property type="entry name" value="TssA-like"/>
</dbReference>
<reference evidence="3" key="1">
    <citation type="submission" date="2016-10" db="EMBL/GenBank/DDBJ databases">
        <authorList>
            <person name="Varghese N."/>
            <person name="Submissions S."/>
        </authorList>
    </citation>
    <scope>NUCLEOTIDE SEQUENCE [LARGE SCALE GENOMIC DNA]</scope>
    <source>
        <strain evidence="3">8N4</strain>
    </source>
</reference>
<name>A0A1H9M9R6_9GAMM</name>
<sequence length="360" mass="39455">MLPTLTYPCPDWYQPLLQPITGPSPCGESLEYDPAFLMLQGRLQPRLGAEYGDFVEAIDPVNWADVEREARTLLLKSKDARLVIVLMRCRLHSIGLGAVNEGLNALLHLVTQWPQEFHPLPMDEEEYVPILRANAFAELASPEGYLADLRLKSLPKVSGLQLTVRDVERALIGPADEHTQSEMTVKAILQMWHNDPAIISLQLAAENLRALKAILDHSLGNDAPDFSALTSLLALFSSDTGIVPLKHSQPVLPETGGPMHLPEPLNTALLPDPLPQADDRPLAVVSPAATALSAAAIHDRGDALRRLDQLRSWFTETEPSSPAILLLTLTEYTVGKSFLELLDILPAELIANLKSLQDIA</sequence>
<evidence type="ECO:0000313" key="3">
    <source>
        <dbReference type="Proteomes" id="UP000242515"/>
    </source>
</evidence>
<dbReference type="AlphaFoldDB" id="A0A1H9M9R6"/>
<accession>A0A1H9M9R6</accession>
<protein>
    <submittedName>
        <fullName evidence="2">Type VI secretion system protein ImpA</fullName>
    </submittedName>
</protein>
<dbReference type="EMBL" id="FOGC01000014">
    <property type="protein sequence ID" value="SER20197.1"/>
    <property type="molecule type" value="Genomic_DNA"/>
</dbReference>
<dbReference type="RefSeq" id="WP_092678009.1">
    <property type="nucleotide sequence ID" value="NZ_FOGC01000014.1"/>
</dbReference>
<organism evidence="2 3">
    <name type="scientific">Rosenbergiella nectarea</name>
    <dbReference type="NCBI Taxonomy" id="988801"/>
    <lineage>
        <taxon>Bacteria</taxon>
        <taxon>Pseudomonadati</taxon>
        <taxon>Pseudomonadota</taxon>
        <taxon>Gammaproteobacteria</taxon>
        <taxon>Enterobacterales</taxon>
        <taxon>Erwiniaceae</taxon>
        <taxon>Rosenbergiella</taxon>
    </lineage>
</organism>
<feature type="domain" description="ImpA N-terminal" evidence="1">
    <location>
        <begin position="17"/>
        <end position="140"/>
    </location>
</feature>
<evidence type="ECO:0000259" key="1">
    <source>
        <dbReference type="Pfam" id="PF06812"/>
    </source>
</evidence>
<evidence type="ECO:0000313" key="2">
    <source>
        <dbReference type="EMBL" id="SER20197.1"/>
    </source>
</evidence>
<proteinExistence type="predicted"/>
<dbReference type="Pfam" id="PF06812">
    <property type="entry name" value="ImpA_N"/>
    <property type="match status" value="1"/>
</dbReference>
<gene>
    <name evidence="2" type="ORF">SAMN05216522_11417</name>
</gene>
<dbReference type="PANTHER" id="PTHR37951">
    <property type="entry name" value="CYTOPLASMIC PROTEIN-RELATED"/>
    <property type="match status" value="1"/>
</dbReference>